<gene>
    <name evidence="1" type="ORF">ODALV1_LOCUS26663</name>
</gene>
<evidence type="ECO:0000313" key="1">
    <source>
        <dbReference type="EMBL" id="CAL8136890.1"/>
    </source>
</evidence>
<keyword evidence="2" id="KW-1185">Reference proteome</keyword>
<sequence length="101" mass="11495">MAAAPAIITFGFHFANPCRSTLLAWWVLPECHFDDLSPPNSQLITKVLMGIMKFGLLFVNFLMYSYGDICAIFGFAAINILSVLKLYQNLQRFVYEGYFNI</sequence>
<evidence type="ECO:0000313" key="2">
    <source>
        <dbReference type="Proteomes" id="UP001642540"/>
    </source>
</evidence>
<organism evidence="1 2">
    <name type="scientific">Orchesella dallaii</name>
    <dbReference type="NCBI Taxonomy" id="48710"/>
    <lineage>
        <taxon>Eukaryota</taxon>
        <taxon>Metazoa</taxon>
        <taxon>Ecdysozoa</taxon>
        <taxon>Arthropoda</taxon>
        <taxon>Hexapoda</taxon>
        <taxon>Collembola</taxon>
        <taxon>Entomobryomorpha</taxon>
        <taxon>Entomobryoidea</taxon>
        <taxon>Orchesellidae</taxon>
        <taxon>Orchesellinae</taxon>
        <taxon>Orchesella</taxon>
    </lineage>
</organism>
<proteinExistence type="predicted"/>
<name>A0ABP1RW00_9HEXA</name>
<dbReference type="EMBL" id="CAXLJM020000112">
    <property type="protein sequence ID" value="CAL8136890.1"/>
    <property type="molecule type" value="Genomic_DNA"/>
</dbReference>
<comment type="caution">
    <text evidence="1">The sequence shown here is derived from an EMBL/GenBank/DDBJ whole genome shotgun (WGS) entry which is preliminary data.</text>
</comment>
<dbReference type="Proteomes" id="UP001642540">
    <property type="component" value="Unassembled WGS sequence"/>
</dbReference>
<protein>
    <submittedName>
        <fullName evidence="1">Uncharacterized protein</fullName>
    </submittedName>
</protein>
<reference evidence="1 2" key="1">
    <citation type="submission" date="2024-08" db="EMBL/GenBank/DDBJ databases">
        <authorList>
            <person name="Cucini C."/>
            <person name="Frati F."/>
        </authorList>
    </citation>
    <scope>NUCLEOTIDE SEQUENCE [LARGE SCALE GENOMIC DNA]</scope>
</reference>
<accession>A0ABP1RW00</accession>